<accession>A0A3A9ARW3</accession>
<feature type="transmembrane region" description="Helical" evidence="1">
    <location>
        <begin position="126"/>
        <end position="154"/>
    </location>
</feature>
<dbReference type="PANTHER" id="PTHR37305">
    <property type="entry name" value="INTEGRAL MEMBRANE PROTEIN-RELATED"/>
    <property type="match status" value="1"/>
</dbReference>
<dbReference type="Proteomes" id="UP000280696">
    <property type="component" value="Unassembled WGS sequence"/>
</dbReference>
<evidence type="ECO:0000313" key="2">
    <source>
        <dbReference type="EMBL" id="RKI94270.1"/>
    </source>
</evidence>
<keyword evidence="3" id="KW-1185">Reference proteome</keyword>
<dbReference type="GO" id="GO:0005886">
    <property type="term" value="C:plasma membrane"/>
    <property type="evidence" value="ECO:0007669"/>
    <property type="project" value="UniProtKB-SubCell"/>
</dbReference>
<comment type="caution">
    <text evidence="2">The sequence shown here is derived from an EMBL/GenBank/DDBJ whole genome shotgun (WGS) entry which is preliminary data.</text>
</comment>
<sequence length="269" mass="29724">MQKRNGGETMTLFLQELKMNKRQLLAWTICIGVCCFGCILLFQGLEETMGEMQDVYAQMGAFAAAFGMNRMDAGTMEGFYATEISLIFAVGGAMFAAMLGICMLAKEEEGRTADFLNTLPLGRNYILAWKYAAMAVLIFLFNSACLCWELLGFIKTGHMVPLKELLLFHGAQLLMQLEIGSLCFLASVFCRKKQVGAALGFAILLYGMDLMCRIVPDIERLKYVTPYYFSNAADIFINGSVDGKMAGISAAVTVVCTVAAIVFYKRKDF</sequence>
<organism evidence="2 3">
    <name type="scientific">Parablautia intestinalis</name>
    <dbReference type="NCBI Taxonomy" id="2320100"/>
    <lineage>
        <taxon>Bacteria</taxon>
        <taxon>Bacillati</taxon>
        <taxon>Bacillota</taxon>
        <taxon>Clostridia</taxon>
        <taxon>Lachnospirales</taxon>
        <taxon>Lachnospiraceae</taxon>
        <taxon>Parablautia</taxon>
    </lineage>
</organism>
<feature type="transmembrane region" description="Helical" evidence="1">
    <location>
        <begin position="197"/>
        <end position="216"/>
    </location>
</feature>
<protein>
    <submittedName>
        <fullName evidence="2">ABC transporter permease</fullName>
    </submittedName>
</protein>
<dbReference type="AlphaFoldDB" id="A0A3A9ARW3"/>
<gene>
    <name evidence="2" type="ORF">D7V94_01605</name>
</gene>
<dbReference type="PANTHER" id="PTHR37305:SF1">
    <property type="entry name" value="MEMBRANE PROTEIN"/>
    <property type="match status" value="1"/>
</dbReference>
<dbReference type="EMBL" id="RAYQ01000001">
    <property type="protein sequence ID" value="RKI94270.1"/>
    <property type="molecule type" value="Genomic_DNA"/>
</dbReference>
<feature type="transmembrane region" description="Helical" evidence="1">
    <location>
        <begin position="166"/>
        <end position="190"/>
    </location>
</feature>
<dbReference type="OrthoDB" id="9800309at2"/>
<evidence type="ECO:0000313" key="3">
    <source>
        <dbReference type="Proteomes" id="UP000280696"/>
    </source>
</evidence>
<keyword evidence="1" id="KW-0812">Transmembrane</keyword>
<dbReference type="GO" id="GO:0140359">
    <property type="term" value="F:ABC-type transporter activity"/>
    <property type="evidence" value="ECO:0007669"/>
    <property type="project" value="InterPro"/>
</dbReference>
<name>A0A3A9ARW3_9FIRM</name>
<feature type="transmembrane region" description="Helical" evidence="1">
    <location>
        <begin position="245"/>
        <end position="264"/>
    </location>
</feature>
<evidence type="ECO:0000256" key="1">
    <source>
        <dbReference type="SAM" id="Phobius"/>
    </source>
</evidence>
<keyword evidence="1" id="KW-0472">Membrane</keyword>
<feature type="transmembrane region" description="Helical" evidence="1">
    <location>
        <begin position="24"/>
        <end position="45"/>
    </location>
</feature>
<keyword evidence="1" id="KW-1133">Transmembrane helix</keyword>
<reference evidence="2 3" key="1">
    <citation type="submission" date="2018-09" db="EMBL/GenBank/DDBJ databases">
        <title>Murine metabolic-syndrome-specific gut microbial biobank.</title>
        <authorList>
            <person name="Liu C."/>
        </authorList>
    </citation>
    <scope>NUCLEOTIDE SEQUENCE [LARGE SCALE GENOMIC DNA]</scope>
    <source>
        <strain evidence="2 3">0.1xD8-82</strain>
    </source>
</reference>
<proteinExistence type="predicted"/>
<dbReference type="Pfam" id="PF12679">
    <property type="entry name" value="ABC2_membrane_2"/>
    <property type="match status" value="1"/>
</dbReference>
<feature type="transmembrane region" description="Helical" evidence="1">
    <location>
        <begin position="84"/>
        <end position="105"/>
    </location>
</feature>